<keyword evidence="3" id="KW-1185">Reference proteome</keyword>
<dbReference type="Proteomes" id="UP001052739">
    <property type="component" value="Unassembled WGS sequence"/>
</dbReference>
<evidence type="ECO:0000313" key="3">
    <source>
        <dbReference type="Proteomes" id="UP001052739"/>
    </source>
</evidence>
<dbReference type="InterPro" id="IPR000182">
    <property type="entry name" value="GNAT_dom"/>
</dbReference>
<organism evidence="2 3">
    <name type="scientific">Streptomyces hydrogenans</name>
    <dbReference type="NCBI Taxonomy" id="1873719"/>
    <lineage>
        <taxon>Bacteria</taxon>
        <taxon>Bacillati</taxon>
        <taxon>Actinomycetota</taxon>
        <taxon>Actinomycetes</taxon>
        <taxon>Kitasatosporales</taxon>
        <taxon>Streptomycetaceae</taxon>
        <taxon>Streptomyces</taxon>
    </lineage>
</organism>
<dbReference type="EMBL" id="BNDW01000117">
    <property type="protein sequence ID" value="GHI27589.1"/>
    <property type="molecule type" value="Genomic_DNA"/>
</dbReference>
<evidence type="ECO:0000313" key="2">
    <source>
        <dbReference type="EMBL" id="GHI27589.1"/>
    </source>
</evidence>
<feature type="domain" description="N-acetyltransferase" evidence="1">
    <location>
        <begin position="18"/>
        <end position="183"/>
    </location>
</feature>
<dbReference type="Pfam" id="PF13302">
    <property type="entry name" value="Acetyltransf_3"/>
    <property type="match status" value="1"/>
</dbReference>
<dbReference type="PANTHER" id="PTHR43441">
    <property type="entry name" value="RIBOSOMAL-PROTEIN-SERINE ACETYLTRANSFERASE"/>
    <property type="match status" value="1"/>
</dbReference>
<dbReference type="SUPFAM" id="SSF55729">
    <property type="entry name" value="Acyl-CoA N-acyltransferases (Nat)"/>
    <property type="match status" value="1"/>
</dbReference>
<dbReference type="RefSeq" id="WP_190224034.1">
    <property type="nucleotide sequence ID" value="NZ_BNBS01000046.1"/>
</dbReference>
<name>A0ABQ3PRG8_9ACTN</name>
<gene>
    <name evidence="2" type="ORF">Shyd_89600</name>
</gene>
<proteinExistence type="predicted"/>
<dbReference type="PROSITE" id="PS51186">
    <property type="entry name" value="GNAT"/>
    <property type="match status" value="1"/>
</dbReference>
<reference evidence="2" key="1">
    <citation type="submission" date="2024-05" db="EMBL/GenBank/DDBJ databases">
        <title>Whole genome shotgun sequence of Streptomyces hydrogenans NBRC 13475.</title>
        <authorList>
            <person name="Komaki H."/>
            <person name="Tamura T."/>
        </authorList>
    </citation>
    <scope>NUCLEOTIDE SEQUENCE</scope>
    <source>
        <strain evidence="2">NBRC 13475</strain>
    </source>
</reference>
<comment type="caution">
    <text evidence="2">The sequence shown here is derived from an EMBL/GenBank/DDBJ whole genome shotgun (WGS) entry which is preliminary data.</text>
</comment>
<dbReference type="PANTHER" id="PTHR43441:SF10">
    <property type="entry name" value="ACETYLTRANSFERASE"/>
    <property type="match status" value="1"/>
</dbReference>
<dbReference type="Gene3D" id="3.40.630.30">
    <property type="match status" value="1"/>
</dbReference>
<dbReference type="InterPro" id="IPR016181">
    <property type="entry name" value="Acyl_CoA_acyltransferase"/>
</dbReference>
<protein>
    <submittedName>
        <fullName evidence="2">Acetyltransferase</fullName>
    </submittedName>
</protein>
<sequence>MTATVLLTADASPAGPSLVLRPWEREDAAALVGIWRDPALRHWTSTAVEDEADAVRWVREQERGWASGERFGFAVLEGRADPGSAGAVVGNVVLKGAVAGAASAEVGYWTAAHARGRGVASRSLEAMTRWAFDTFGGDGLQRLDLLHQADNVGSCGVARKAGYAFDRILPASPPAFPLDGHLHARFGPVPGATVTA</sequence>
<dbReference type="InterPro" id="IPR051908">
    <property type="entry name" value="Ribosomal_N-acetyltransferase"/>
</dbReference>
<accession>A0ABQ3PRG8</accession>
<evidence type="ECO:0000259" key="1">
    <source>
        <dbReference type="PROSITE" id="PS51186"/>
    </source>
</evidence>
<dbReference type="GeneID" id="94008751"/>